<keyword evidence="3" id="KW-0808">Transferase</keyword>
<accession>A0A671XRU6</accession>
<name>A0A671XRU6_SPAAU</name>
<dbReference type="Gene3D" id="3.10.10.10">
    <property type="entry name" value="HIV Type 1 Reverse Transcriptase, subunit A, domain 1"/>
    <property type="match status" value="1"/>
</dbReference>
<keyword evidence="11" id="KW-1185">Reference proteome</keyword>
<dbReference type="Pfam" id="PF00078">
    <property type="entry name" value="RVT_1"/>
    <property type="match status" value="1"/>
</dbReference>
<protein>
    <recommendedName>
        <fullName evidence="2">ribonuclease H</fullName>
        <ecNumber evidence="2">3.1.26.4</ecNumber>
    </recommendedName>
</protein>
<dbReference type="Pfam" id="PF17917">
    <property type="entry name" value="RT_RNaseH"/>
    <property type="match status" value="1"/>
</dbReference>
<evidence type="ECO:0000256" key="6">
    <source>
        <dbReference type="ARBA" id="ARBA00022759"/>
    </source>
</evidence>
<keyword evidence="7" id="KW-0378">Hydrolase</keyword>
<dbReference type="Ensembl" id="ENSSAUT00010056489.1">
    <property type="protein sequence ID" value="ENSSAUP00010053760.1"/>
    <property type="gene ID" value="ENSSAUG00010022201.1"/>
</dbReference>
<dbReference type="PANTHER" id="PTHR37984">
    <property type="entry name" value="PROTEIN CBG26694"/>
    <property type="match status" value="1"/>
</dbReference>
<dbReference type="CDD" id="cd09274">
    <property type="entry name" value="RNase_HI_RT_Ty3"/>
    <property type="match status" value="1"/>
</dbReference>
<dbReference type="OMA" id="WSKECED"/>
<dbReference type="GeneTree" id="ENSGT01140000282569"/>
<dbReference type="AlphaFoldDB" id="A0A671XRU6"/>
<dbReference type="InterPro" id="IPR000477">
    <property type="entry name" value="RT_dom"/>
</dbReference>
<keyword evidence="5" id="KW-0540">Nuclease</keyword>
<comment type="similarity">
    <text evidence="1">Belongs to the beta type-B retroviral polymerase family. HERV class-II K(HML-2) pol subfamily.</text>
</comment>
<evidence type="ECO:0000313" key="11">
    <source>
        <dbReference type="Proteomes" id="UP000472265"/>
    </source>
</evidence>
<reference evidence="10" key="3">
    <citation type="submission" date="2025-09" db="UniProtKB">
        <authorList>
            <consortium name="Ensembl"/>
        </authorList>
    </citation>
    <scope>IDENTIFICATION</scope>
</reference>
<evidence type="ECO:0000313" key="10">
    <source>
        <dbReference type="Ensembl" id="ENSSAUP00010053760.1"/>
    </source>
</evidence>
<reference evidence="10" key="2">
    <citation type="submission" date="2025-08" db="UniProtKB">
        <authorList>
            <consortium name="Ensembl"/>
        </authorList>
    </citation>
    <scope>IDENTIFICATION</scope>
</reference>
<dbReference type="PROSITE" id="PS50878">
    <property type="entry name" value="RT_POL"/>
    <property type="match status" value="1"/>
</dbReference>
<evidence type="ECO:0000256" key="4">
    <source>
        <dbReference type="ARBA" id="ARBA00022695"/>
    </source>
</evidence>
<dbReference type="EC" id="3.1.26.4" evidence="2"/>
<dbReference type="InterPro" id="IPR043128">
    <property type="entry name" value="Rev_trsase/Diguanyl_cyclase"/>
</dbReference>
<dbReference type="Gene3D" id="3.30.70.270">
    <property type="match status" value="2"/>
</dbReference>
<reference evidence="10" key="1">
    <citation type="submission" date="2021-04" db="EMBL/GenBank/DDBJ databases">
        <authorList>
            <consortium name="Wellcome Sanger Institute Data Sharing"/>
        </authorList>
    </citation>
    <scope>NUCLEOTIDE SEQUENCE [LARGE SCALE GENOMIC DNA]</scope>
</reference>
<evidence type="ECO:0000256" key="3">
    <source>
        <dbReference type="ARBA" id="ARBA00022679"/>
    </source>
</evidence>
<dbReference type="PANTHER" id="PTHR37984:SF8">
    <property type="entry name" value="CCHC-TYPE DOMAIN-CONTAINING PROTEIN"/>
    <property type="match status" value="1"/>
</dbReference>
<dbReference type="FunFam" id="3.30.70.270:FF:000023">
    <property type="entry name" value="Pol"/>
    <property type="match status" value="1"/>
</dbReference>
<dbReference type="SUPFAM" id="SSF56672">
    <property type="entry name" value="DNA/RNA polymerases"/>
    <property type="match status" value="1"/>
</dbReference>
<proteinExistence type="inferred from homology"/>
<evidence type="ECO:0000259" key="9">
    <source>
        <dbReference type="PROSITE" id="PS50878"/>
    </source>
</evidence>
<evidence type="ECO:0000256" key="7">
    <source>
        <dbReference type="ARBA" id="ARBA00022801"/>
    </source>
</evidence>
<evidence type="ECO:0000256" key="8">
    <source>
        <dbReference type="ARBA" id="ARBA00022918"/>
    </source>
</evidence>
<keyword evidence="8" id="KW-0695">RNA-directed DNA polymerase</keyword>
<evidence type="ECO:0000256" key="2">
    <source>
        <dbReference type="ARBA" id="ARBA00012180"/>
    </source>
</evidence>
<feature type="domain" description="Reverse transcriptase" evidence="9">
    <location>
        <begin position="1"/>
        <end position="168"/>
    </location>
</feature>
<dbReference type="CDD" id="cd01647">
    <property type="entry name" value="RT_LTR"/>
    <property type="match status" value="1"/>
</dbReference>
<dbReference type="GO" id="GO:0004523">
    <property type="term" value="F:RNA-DNA hybrid ribonuclease activity"/>
    <property type="evidence" value="ECO:0007669"/>
    <property type="project" value="UniProtKB-EC"/>
</dbReference>
<dbReference type="InParanoid" id="A0A671XRU6"/>
<keyword evidence="4" id="KW-0548">Nucleotidyltransferase</keyword>
<dbReference type="Proteomes" id="UP000472265">
    <property type="component" value="Chromosome 8"/>
</dbReference>
<dbReference type="InterPro" id="IPR041373">
    <property type="entry name" value="RT_RNaseH"/>
</dbReference>
<evidence type="ECO:0000256" key="5">
    <source>
        <dbReference type="ARBA" id="ARBA00022722"/>
    </source>
</evidence>
<keyword evidence="6" id="KW-0255">Endonuclease</keyword>
<sequence length="404" mass="46647">MVSVQKPNGKPRICIDPRPLNKALKQNHFPLPTIDDILPDMSKAKVFTVCDVKHAFWHVKLAAESSYLTTFATPFGRFRWLRMPMGISPAPEVFQRKLMQALEGLPGIHIIADDVLITGEGETMQSASLDHDNKLQQFLRRCRERNIKLNAEKLKLRKQEVPYIRHLLRAEGLKVDPEKVRAITVMPPPTDVKGVQRLVGMVNYLAKFYEHLSDDCEILRQLTHKESLWEWSEVQESAFKRLKDKITQVPVLKYYEPQNGRPVAYGSRALTQTERGYAQIEKECLAIVFGMEKFHQYTYGRPVNVQSDHKPLENIIKKPLWNAPKRLQRMLLRLQKYDLNVTYVPGRDMLLADTLSRAYLRDSYKGQRDLEVEVVNMVAFVPISADRQKAADPDQHHSERVGTK</sequence>
<organism evidence="10 11">
    <name type="scientific">Sparus aurata</name>
    <name type="common">Gilthead sea bream</name>
    <dbReference type="NCBI Taxonomy" id="8175"/>
    <lineage>
        <taxon>Eukaryota</taxon>
        <taxon>Metazoa</taxon>
        <taxon>Chordata</taxon>
        <taxon>Craniata</taxon>
        <taxon>Vertebrata</taxon>
        <taxon>Euteleostomi</taxon>
        <taxon>Actinopterygii</taxon>
        <taxon>Neopterygii</taxon>
        <taxon>Teleostei</taxon>
        <taxon>Neoteleostei</taxon>
        <taxon>Acanthomorphata</taxon>
        <taxon>Eupercaria</taxon>
        <taxon>Spariformes</taxon>
        <taxon>Sparidae</taxon>
        <taxon>Sparus</taxon>
    </lineage>
</organism>
<dbReference type="GO" id="GO:0003964">
    <property type="term" value="F:RNA-directed DNA polymerase activity"/>
    <property type="evidence" value="ECO:0007669"/>
    <property type="project" value="UniProtKB-KW"/>
</dbReference>
<dbReference type="InterPro" id="IPR043502">
    <property type="entry name" value="DNA/RNA_pol_sf"/>
</dbReference>
<dbReference type="InterPro" id="IPR050951">
    <property type="entry name" value="Retrovirus_Pol_polyprotein"/>
</dbReference>
<evidence type="ECO:0000256" key="1">
    <source>
        <dbReference type="ARBA" id="ARBA00010879"/>
    </source>
</evidence>